<proteinExistence type="inferred from homology"/>
<dbReference type="PANTHER" id="PTHR22601">
    <property type="entry name" value="ISP4 LIKE PROTEIN"/>
    <property type="match status" value="1"/>
</dbReference>
<evidence type="ECO:0000313" key="11">
    <source>
        <dbReference type="Proteomes" id="UP000193642"/>
    </source>
</evidence>
<feature type="transmembrane region" description="Helical" evidence="9">
    <location>
        <begin position="37"/>
        <end position="57"/>
    </location>
</feature>
<keyword evidence="11" id="KW-1185">Reference proteome</keyword>
<comment type="caution">
    <text evidence="10">The sequence shown here is derived from an EMBL/GenBank/DDBJ whole genome shotgun (WGS) entry which is preliminary data.</text>
</comment>
<evidence type="ECO:0000256" key="1">
    <source>
        <dbReference type="ARBA" id="ARBA00004141"/>
    </source>
</evidence>
<dbReference type="GO" id="GO:0035673">
    <property type="term" value="F:oligopeptide transmembrane transporter activity"/>
    <property type="evidence" value="ECO:0007669"/>
    <property type="project" value="InterPro"/>
</dbReference>
<feature type="transmembrane region" description="Helical" evidence="9">
    <location>
        <begin position="448"/>
        <end position="467"/>
    </location>
</feature>
<keyword evidence="3" id="KW-0813">Transport</keyword>
<protein>
    <submittedName>
        <fullName evidence="10">OPT superfamily oligopeptide transporter</fullName>
    </submittedName>
</protein>
<feature type="transmembrane region" description="Helical" evidence="9">
    <location>
        <begin position="276"/>
        <end position="299"/>
    </location>
</feature>
<evidence type="ECO:0000256" key="6">
    <source>
        <dbReference type="ARBA" id="ARBA00022927"/>
    </source>
</evidence>
<dbReference type="Pfam" id="PF03169">
    <property type="entry name" value="OPT"/>
    <property type="match status" value="1"/>
</dbReference>
<feature type="transmembrane region" description="Helical" evidence="9">
    <location>
        <begin position="686"/>
        <end position="713"/>
    </location>
</feature>
<evidence type="ECO:0000256" key="7">
    <source>
        <dbReference type="ARBA" id="ARBA00022989"/>
    </source>
</evidence>
<accession>A0A1Y2CCK0</accession>
<dbReference type="InterPro" id="IPR004648">
    <property type="entry name" value="Oligpept_transpt"/>
</dbReference>
<evidence type="ECO:0000256" key="3">
    <source>
        <dbReference type="ARBA" id="ARBA00022448"/>
    </source>
</evidence>
<evidence type="ECO:0000256" key="8">
    <source>
        <dbReference type="ARBA" id="ARBA00023136"/>
    </source>
</evidence>
<dbReference type="InterPro" id="IPR004813">
    <property type="entry name" value="OPT"/>
</dbReference>
<name>A0A1Y2CCK0_9FUNG</name>
<evidence type="ECO:0000256" key="2">
    <source>
        <dbReference type="ARBA" id="ARBA00008807"/>
    </source>
</evidence>
<evidence type="ECO:0000313" key="10">
    <source>
        <dbReference type="EMBL" id="ORY44769.1"/>
    </source>
</evidence>
<feature type="transmembrane region" description="Helical" evidence="9">
    <location>
        <begin position="64"/>
        <end position="84"/>
    </location>
</feature>
<dbReference type="OrthoDB" id="9986677at2759"/>
<sequence length="758" mass="84728">MEQEEDEQDYQEELLKIIDNAVPRTDTPSLPTLTFRVWFLGLTFGAILNVFNTLLTFRTNVSQVDATIVVILTYPLGNLMAHYLPEGILNPGPFNHKEHALIYLIAKAMGDPPYAINNVIGQKYMLYQELRLRACVGFGMITQLFGHGLGGLSRRFLVKPVAMLWPNAFGTLAMLNGLHGDRDSSGGLYRWSHTRLFWFATAAMFCWTFFPQYIAPMLGGISVVCMFARNSPNNKMAMVLGTSAPGAGMGFLSFSLDWSNFTFPFMPISTPLWSMFNSMFGMYLILWVVIPLCWHFNVFGNDQAIGKDSIYGFALNSPLIYNTNGTYLPNSDFIKFDPNERNNLLLNDTFYELNQPIRVTTFFALVYGIGFLTFVSAIVHVALWYGHDILGRFQNTLKNLDHEDIHSRLMNAYPQVPDWWYYLLLAVCGAAMLVVCTFGGFQLPWWGILLAIAFAIVTLPPIAIIQAISGQQIAVSVVSQFLIGLLLPGKVAATMAFKTFSYMGVTQALGYVEDLKLGHYVKIPPRALFVTQLVSTILGSFISILTACALYESFGTSPDPDSPLGFVWNIENLPSNSGWNIQNFNTYVSAGIIWGGIGPAKFFGPGSPYYSTLLGFVAGLILPVIPWVLHKIYPTSFWHLINVPLMFFMRGYVGNQNSNLITPLLVCVIVNYYIKKYYSLWWKRYALVMGAAFDFGSSLAVVCVFFIGTYFAMPFPRWLLNPVDRERCLPDALLQCNSVSIGNGFGEGFAQDPSVCGK</sequence>
<feature type="transmembrane region" description="Helical" evidence="9">
    <location>
        <begin position="236"/>
        <end position="256"/>
    </location>
</feature>
<keyword evidence="6" id="KW-0653">Protein transport</keyword>
<comment type="similarity">
    <text evidence="2">Belongs to the oligopeptide OPT transporter family.</text>
</comment>
<feature type="transmembrane region" description="Helical" evidence="9">
    <location>
        <begin position="609"/>
        <end position="629"/>
    </location>
</feature>
<feature type="transmembrane region" description="Helical" evidence="9">
    <location>
        <begin position="419"/>
        <end position="441"/>
    </location>
</feature>
<keyword evidence="5" id="KW-0571">Peptide transport</keyword>
<feature type="transmembrane region" description="Helical" evidence="9">
    <location>
        <begin position="130"/>
        <end position="149"/>
    </location>
</feature>
<organism evidence="10 11">
    <name type="scientific">Rhizoclosmatium globosum</name>
    <dbReference type="NCBI Taxonomy" id="329046"/>
    <lineage>
        <taxon>Eukaryota</taxon>
        <taxon>Fungi</taxon>
        <taxon>Fungi incertae sedis</taxon>
        <taxon>Chytridiomycota</taxon>
        <taxon>Chytridiomycota incertae sedis</taxon>
        <taxon>Chytridiomycetes</taxon>
        <taxon>Chytridiales</taxon>
        <taxon>Chytriomycetaceae</taxon>
        <taxon>Rhizoclosmatium</taxon>
    </lineage>
</organism>
<dbReference type="GO" id="GO:0015031">
    <property type="term" value="P:protein transport"/>
    <property type="evidence" value="ECO:0007669"/>
    <property type="project" value="UniProtKB-KW"/>
</dbReference>
<keyword evidence="7 9" id="KW-1133">Transmembrane helix</keyword>
<feature type="transmembrane region" description="Helical" evidence="9">
    <location>
        <begin position="659"/>
        <end position="674"/>
    </location>
</feature>
<comment type="subcellular location">
    <subcellularLocation>
        <location evidence="1">Membrane</location>
        <topology evidence="1">Multi-pass membrane protein</topology>
    </subcellularLocation>
</comment>
<keyword evidence="8 9" id="KW-0472">Membrane</keyword>
<evidence type="ECO:0000256" key="5">
    <source>
        <dbReference type="ARBA" id="ARBA00022856"/>
    </source>
</evidence>
<feature type="transmembrane region" description="Helical" evidence="9">
    <location>
        <begin position="362"/>
        <end position="385"/>
    </location>
</feature>
<dbReference type="Proteomes" id="UP000193642">
    <property type="component" value="Unassembled WGS sequence"/>
</dbReference>
<keyword evidence="4 9" id="KW-0812">Transmembrane</keyword>
<dbReference type="NCBIfam" id="TIGR00728">
    <property type="entry name" value="OPT_sfam"/>
    <property type="match status" value="1"/>
</dbReference>
<dbReference type="GO" id="GO:0016020">
    <property type="term" value="C:membrane"/>
    <property type="evidence" value="ECO:0007669"/>
    <property type="project" value="UniProtKB-SubCell"/>
</dbReference>
<evidence type="ECO:0000256" key="9">
    <source>
        <dbReference type="SAM" id="Phobius"/>
    </source>
</evidence>
<feature type="transmembrane region" description="Helical" evidence="9">
    <location>
        <begin position="527"/>
        <end position="554"/>
    </location>
</feature>
<reference evidence="10 11" key="1">
    <citation type="submission" date="2016-07" db="EMBL/GenBank/DDBJ databases">
        <title>Pervasive Adenine N6-methylation of Active Genes in Fungi.</title>
        <authorList>
            <consortium name="DOE Joint Genome Institute"/>
            <person name="Mondo S.J."/>
            <person name="Dannebaum R.O."/>
            <person name="Kuo R.C."/>
            <person name="Labutti K."/>
            <person name="Haridas S."/>
            <person name="Kuo A."/>
            <person name="Salamov A."/>
            <person name="Ahrendt S.R."/>
            <person name="Lipzen A."/>
            <person name="Sullivan W."/>
            <person name="Andreopoulos W.B."/>
            <person name="Clum A."/>
            <person name="Lindquist E."/>
            <person name="Daum C."/>
            <person name="Ramamoorthy G.K."/>
            <person name="Gryganskyi A."/>
            <person name="Culley D."/>
            <person name="Magnuson J.K."/>
            <person name="James T.Y."/>
            <person name="O'Malley M.A."/>
            <person name="Stajich J.E."/>
            <person name="Spatafora J.W."/>
            <person name="Visel A."/>
            <person name="Grigoriev I.V."/>
        </authorList>
    </citation>
    <scope>NUCLEOTIDE SEQUENCE [LARGE SCALE GENOMIC DNA]</scope>
    <source>
        <strain evidence="10 11">JEL800</strain>
    </source>
</reference>
<gene>
    <name evidence="10" type="ORF">BCR33DRAFT_850280</name>
</gene>
<evidence type="ECO:0000256" key="4">
    <source>
        <dbReference type="ARBA" id="ARBA00022692"/>
    </source>
</evidence>
<feature type="transmembrane region" description="Helical" evidence="9">
    <location>
        <begin position="196"/>
        <end position="215"/>
    </location>
</feature>
<feature type="transmembrane region" description="Helical" evidence="9">
    <location>
        <begin position="473"/>
        <end position="493"/>
    </location>
</feature>
<dbReference type="AlphaFoldDB" id="A0A1Y2CCK0"/>
<dbReference type="EMBL" id="MCGO01000021">
    <property type="protein sequence ID" value="ORY44769.1"/>
    <property type="molecule type" value="Genomic_DNA"/>
</dbReference>